<gene>
    <name evidence="1" type="ORF">CALVIDRAFT_560929</name>
</gene>
<proteinExistence type="predicted"/>
<protein>
    <submittedName>
        <fullName evidence="1">Uncharacterized protein</fullName>
    </submittedName>
</protein>
<dbReference type="AlphaFoldDB" id="A0A167QAN7"/>
<keyword evidence="2" id="KW-1185">Reference proteome</keyword>
<sequence>MYASSHKEETWIKNGVATTVDVLDYYAIVTIVVDLRKLLDWYNDHGGRERLSGLVSIEDEEQMKIDDAKLGVLPESTKRTTEERIMARVNKVLKPVGKGFVWVFTAHIEDFEFVHKFMCVWTLCVGTPVRNPLWNARVCLPEPLWNVTAHT</sequence>
<organism evidence="1 2">
    <name type="scientific">Calocera viscosa (strain TUFC12733)</name>
    <dbReference type="NCBI Taxonomy" id="1330018"/>
    <lineage>
        <taxon>Eukaryota</taxon>
        <taxon>Fungi</taxon>
        <taxon>Dikarya</taxon>
        <taxon>Basidiomycota</taxon>
        <taxon>Agaricomycotina</taxon>
        <taxon>Dacrymycetes</taxon>
        <taxon>Dacrymycetales</taxon>
        <taxon>Dacrymycetaceae</taxon>
        <taxon>Calocera</taxon>
    </lineage>
</organism>
<name>A0A167QAN7_CALVF</name>
<evidence type="ECO:0000313" key="1">
    <source>
        <dbReference type="EMBL" id="KZO99582.1"/>
    </source>
</evidence>
<dbReference type="EMBL" id="KV417271">
    <property type="protein sequence ID" value="KZO99582.1"/>
    <property type="molecule type" value="Genomic_DNA"/>
</dbReference>
<dbReference type="Proteomes" id="UP000076738">
    <property type="component" value="Unassembled WGS sequence"/>
</dbReference>
<accession>A0A167QAN7</accession>
<reference evidence="1 2" key="1">
    <citation type="journal article" date="2016" name="Mol. Biol. Evol.">
        <title>Comparative Genomics of Early-Diverging Mushroom-Forming Fungi Provides Insights into the Origins of Lignocellulose Decay Capabilities.</title>
        <authorList>
            <person name="Nagy L.G."/>
            <person name="Riley R."/>
            <person name="Tritt A."/>
            <person name="Adam C."/>
            <person name="Daum C."/>
            <person name="Floudas D."/>
            <person name="Sun H."/>
            <person name="Yadav J.S."/>
            <person name="Pangilinan J."/>
            <person name="Larsson K.H."/>
            <person name="Matsuura K."/>
            <person name="Barry K."/>
            <person name="Labutti K."/>
            <person name="Kuo R."/>
            <person name="Ohm R.A."/>
            <person name="Bhattacharya S.S."/>
            <person name="Shirouzu T."/>
            <person name="Yoshinaga Y."/>
            <person name="Martin F.M."/>
            <person name="Grigoriev I.V."/>
            <person name="Hibbett D.S."/>
        </authorList>
    </citation>
    <scope>NUCLEOTIDE SEQUENCE [LARGE SCALE GENOMIC DNA]</scope>
    <source>
        <strain evidence="1 2">TUFC12733</strain>
    </source>
</reference>
<evidence type="ECO:0000313" key="2">
    <source>
        <dbReference type="Proteomes" id="UP000076738"/>
    </source>
</evidence>